<protein>
    <submittedName>
        <fullName evidence="1">Uncharacterized protein</fullName>
    </submittedName>
</protein>
<dbReference type="AlphaFoldDB" id="A0A2R6B7S6"/>
<reference evidence="1 2" key="1">
    <citation type="submission" date="2017-04" db="EMBL/GenBank/DDBJ databases">
        <title>Novel microbial lineages endemic to geothermal iron-oxide mats fill important gaps in the evolutionary history of Archaea.</title>
        <authorList>
            <person name="Jay Z.J."/>
            <person name="Beam J.P."/>
            <person name="Dlakic M."/>
            <person name="Rusch D.B."/>
            <person name="Kozubal M.A."/>
            <person name="Inskeep W.P."/>
        </authorList>
    </citation>
    <scope>NUCLEOTIDE SEQUENCE [LARGE SCALE GENOMIC DNA]</scope>
    <source>
        <strain evidence="1">ECH_B_2</strain>
    </source>
</reference>
<evidence type="ECO:0000313" key="2">
    <source>
        <dbReference type="Proteomes" id="UP000241284"/>
    </source>
</evidence>
<evidence type="ECO:0000313" key="1">
    <source>
        <dbReference type="EMBL" id="PSN94699.1"/>
    </source>
</evidence>
<sequence length="110" mass="12459">MSSEYATKEEVTAVMNLIKTLRNDLDNRITRSEKMLEKIIDTLSQRPTEGGRALCFSKIQAGIDIEETSEETRLVATGCMLMHECGRESGHKGLHQCVRCSFLWGWVIKP</sequence>
<name>A0A2R6B7S6_9ARCH</name>
<dbReference type="EMBL" id="NEXH01000019">
    <property type="protein sequence ID" value="PSN94699.1"/>
    <property type="molecule type" value="Genomic_DNA"/>
</dbReference>
<comment type="caution">
    <text evidence="1">The sequence shown here is derived from an EMBL/GenBank/DDBJ whole genome shotgun (WGS) entry which is preliminary data.</text>
</comment>
<gene>
    <name evidence="1" type="ORF">B9Q06_08085</name>
</gene>
<accession>A0A2R6B7S6</accession>
<proteinExistence type="predicted"/>
<organism evidence="1 2">
    <name type="scientific">Candidatus Marsarchaeota G2 archaeon ECH_B_2</name>
    <dbReference type="NCBI Taxonomy" id="1978160"/>
    <lineage>
        <taxon>Archaea</taxon>
        <taxon>Candidatus Marsarchaeota</taxon>
        <taxon>Candidatus Marsarchaeota group 2</taxon>
    </lineage>
</organism>
<dbReference type="Proteomes" id="UP000241284">
    <property type="component" value="Unassembled WGS sequence"/>
</dbReference>